<evidence type="ECO:0000256" key="4">
    <source>
        <dbReference type="ARBA" id="ARBA00022970"/>
    </source>
</evidence>
<feature type="compositionally biased region" description="Basic and acidic residues" evidence="7">
    <location>
        <begin position="625"/>
        <end position="641"/>
    </location>
</feature>
<dbReference type="GO" id="GO:0015179">
    <property type="term" value="F:L-amino acid transmembrane transporter activity"/>
    <property type="evidence" value="ECO:0007669"/>
    <property type="project" value="TreeGrafter"/>
</dbReference>
<feature type="transmembrane region" description="Helical" evidence="8">
    <location>
        <begin position="7"/>
        <end position="25"/>
    </location>
</feature>
<accession>A0A6F9DTQ3</accession>
<proteinExistence type="evidence at transcript level"/>
<feature type="transmembrane region" description="Helical" evidence="8">
    <location>
        <begin position="338"/>
        <end position="357"/>
    </location>
</feature>
<feature type="region of interest" description="Disordered" evidence="7">
    <location>
        <begin position="403"/>
        <end position="586"/>
    </location>
</feature>
<dbReference type="AlphaFoldDB" id="A0A6F9DTQ3"/>
<feature type="compositionally biased region" description="Basic and acidic residues" evidence="7">
    <location>
        <begin position="601"/>
        <end position="618"/>
    </location>
</feature>
<feature type="transmembrane region" description="Helical" evidence="8">
    <location>
        <begin position="79"/>
        <end position="99"/>
    </location>
</feature>
<name>A0A6F9DTQ3_9ASCI</name>
<feature type="compositionally biased region" description="Basic and acidic residues" evidence="7">
    <location>
        <begin position="648"/>
        <end position="664"/>
    </location>
</feature>
<evidence type="ECO:0000256" key="1">
    <source>
        <dbReference type="ARBA" id="ARBA00004141"/>
    </source>
</evidence>
<feature type="transmembrane region" description="Helical" evidence="8">
    <location>
        <begin position="119"/>
        <end position="137"/>
    </location>
</feature>
<comment type="subcellular location">
    <subcellularLocation>
        <location evidence="1">Membrane</location>
        <topology evidence="1">Multi-pass membrane protein</topology>
    </subcellularLocation>
</comment>
<dbReference type="GO" id="GO:0016020">
    <property type="term" value="C:membrane"/>
    <property type="evidence" value="ECO:0007669"/>
    <property type="project" value="UniProtKB-SubCell"/>
</dbReference>
<feature type="compositionally biased region" description="Basic and acidic residues" evidence="7">
    <location>
        <begin position="497"/>
        <end position="522"/>
    </location>
</feature>
<protein>
    <submittedName>
        <fullName evidence="10">Putative sodium-coupled neutral amino acid transporter 10</fullName>
    </submittedName>
</protein>
<feature type="transmembrane region" description="Helical" evidence="8">
    <location>
        <begin position="144"/>
        <end position="167"/>
    </location>
</feature>
<keyword evidence="6 8" id="KW-0472">Membrane</keyword>
<feature type="domain" description="Amino acid transporter transmembrane" evidence="9">
    <location>
        <begin position="7"/>
        <end position="388"/>
    </location>
</feature>
<feature type="compositionally biased region" description="Basic and acidic residues" evidence="7">
    <location>
        <begin position="680"/>
        <end position="700"/>
    </location>
</feature>
<dbReference type="PANTHER" id="PTHR22950:SF646">
    <property type="entry name" value="SODIUM-COUPLED NEUTRAL AMINO ACID TRANSPORTER 10-RELATED"/>
    <property type="match status" value="1"/>
</dbReference>
<sequence length="794" mass="88033">MEENAPGIANLVNSIIGVSVLAMPYCMKQCGLLLGLGLLLGASWLTYVSCSMLVTSAVIKRRRTYEYLAYHAVGPSGKLAVELSMIGLMLGTCVAFYVIIGDLATGILSNYVEASQVQLRTFVLVFCGLCIALPLGLMKNLSVLGFMGFFSMIFYCLFVLVMFITSVSNGLLTFDWLTKIELFRPAGIFQSLPIFSLAYACQCQLFVVYDSLEDASVMRMESIVSGALKIVTTVYCLVAVFGYTTFQDSVYGNVLQNLPHTFLLEAIKFGFAGSVVIGFPLMIFPCRQSIYTLFFKQPQSDGVPSKTYIEPFTFKVITLCIVLSTMTVAIFIPNVETILGLTGATMGSFICFIFPAIIYSKAYAKADAFITRFVFAVGCLLLIFCTYQNLTAQPEVVPEVAKQDSFNGHQAHDDTLNVDAPANVENPLPDLDKPPPSKAPIGEPVKNEHRHEPANPIEPVYIDHKPDTVDEKPEEVPKEEVKDSPKVNAENLQPNVAEKDKDPPAVKKEEIPSVKHNDEAGEKPNQVPAGAGELPVDQQEQVDNKDAKREEPSNSEDNVKKQDGDGDKKEEELLMQIKAQQEKQQEILQKQSDLLQALQEQHLKEHVESEDGKVESQDKPQGVDAPEKKQPPQDGENKKVEPVIPKVDAVKDPVKPVLAEEPKQNVKQVVGNSDVQNNIKVEKPKENPVEKEPVKREEVKQQLGKQEALEPEIKPVVQEPRKENVVEENKVVAKENDKLSKRNVDKNLADSEVVKIEPNMDDIPDDKKEDVNDKVDGEDMPKPRELKSYDEGKS</sequence>
<feature type="transmembrane region" description="Helical" evidence="8">
    <location>
        <begin position="312"/>
        <end position="332"/>
    </location>
</feature>
<keyword evidence="2" id="KW-0813">Transport</keyword>
<feature type="transmembrane region" description="Helical" evidence="8">
    <location>
        <begin position="227"/>
        <end position="246"/>
    </location>
</feature>
<evidence type="ECO:0000256" key="8">
    <source>
        <dbReference type="SAM" id="Phobius"/>
    </source>
</evidence>
<keyword evidence="5 8" id="KW-1133">Transmembrane helix</keyword>
<organism evidence="10">
    <name type="scientific">Phallusia mammillata</name>
    <dbReference type="NCBI Taxonomy" id="59560"/>
    <lineage>
        <taxon>Eukaryota</taxon>
        <taxon>Metazoa</taxon>
        <taxon>Chordata</taxon>
        <taxon>Tunicata</taxon>
        <taxon>Ascidiacea</taxon>
        <taxon>Phlebobranchia</taxon>
        <taxon>Ascidiidae</taxon>
        <taxon>Phallusia</taxon>
    </lineage>
</organism>
<feature type="compositionally biased region" description="Basic and acidic residues" evidence="7">
    <location>
        <begin position="765"/>
        <end position="794"/>
    </location>
</feature>
<dbReference type="PANTHER" id="PTHR22950">
    <property type="entry name" value="AMINO ACID TRANSPORTER"/>
    <property type="match status" value="1"/>
</dbReference>
<dbReference type="EMBL" id="LR790393">
    <property type="protein sequence ID" value="CAB3266255.1"/>
    <property type="molecule type" value="mRNA"/>
</dbReference>
<feature type="transmembrane region" description="Helical" evidence="8">
    <location>
        <begin position="266"/>
        <end position="286"/>
    </location>
</feature>
<evidence type="ECO:0000256" key="7">
    <source>
        <dbReference type="SAM" id="MobiDB-lite"/>
    </source>
</evidence>
<evidence type="ECO:0000313" key="10">
    <source>
        <dbReference type="EMBL" id="CAB3266255.1"/>
    </source>
</evidence>
<evidence type="ECO:0000259" key="9">
    <source>
        <dbReference type="Pfam" id="PF01490"/>
    </source>
</evidence>
<reference evidence="10" key="1">
    <citation type="submission" date="2020-04" db="EMBL/GenBank/DDBJ databases">
        <authorList>
            <person name="Neveu A P."/>
        </authorList>
    </citation>
    <scope>NUCLEOTIDE SEQUENCE</scope>
    <source>
        <tissue evidence="10">Whole embryo</tissue>
    </source>
</reference>
<evidence type="ECO:0000256" key="6">
    <source>
        <dbReference type="ARBA" id="ARBA00023136"/>
    </source>
</evidence>
<feature type="transmembrane region" description="Helical" evidence="8">
    <location>
        <begin position="369"/>
        <end position="390"/>
    </location>
</feature>
<evidence type="ECO:0000256" key="3">
    <source>
        <dbReference type="ARBA" id="ARBA00022692"/>
    </source>
</evidence>
<dbReference type="Pfam" id="PF01490">
    <property type="entry name" value="Aa_trans"/>
    <property type="match status" value="1"/>
</dbReference>
<feature type="compositionally biased region" description="Basic and acidic residues" evidence="7">
    <location>
        <begin position="461"/>
        <end position="485"/>
    </location>
</feature>
<keyword evidence="4" id="KW-0029">Amino-acid transport</keyword>
<dbReference type="InterPro" id="IPR013057">
    <property type="entry name" value="AA_transpt_TM"/>
</dbReference>
<feature type="transmembrane region" description="Helical" evidence="8">
    <location>
        <begin position="187"/>
        <end position="207"/>
    </location>
</feature>
<evidence type="ECO:0000256" key="2">
    <source>
        <dbReference type="ARBA" id="ARBA00022448"/>
    </source>
</evidence>
<feature type="compositionally biased region" description="Basic and acidic residues" evidence="7">
    <location>
        <begin position="707"/>
        <end position="755"/>
    </location>
</feature>
<feature type="region of interest" description="Disordered" evidence="7">
    <location>
        <begin position="599"/>
        <end position="794"/>
    </location>
</feature>
<evidence type="ECO:0000256" key="5">
    <source>
        <dbReference type="ARBA" id="ARBA00022989"/>
    </source>
</evidence>
<keyword evidence="3 8" id="KW-0812">Transmembrane</keyword>
<gene>
    <name evidence="10" type="primary">Slc38a10</name>
</gene>
<feature type="transmembrane region" description="Helical" evidence="8">
    <location>
        <begin position="31"/>
        <end position="59"/>
    </location>
</feature>
<feature type="compositionally biased region" description="Polar residues" evidence="7">
    <location>
        <begin position="665"/>
        <end position="679"/>
    </location>
</feature>
<feature type="compositionally biased region" description="Basic and acidic residues" evidence="7">
    <location>
        <begin position="542"/>
        <end position="572"/>
    </location>
</feature>